<evidence type="ECO:0000259" key="3">
    <source>
        <dbReference type="Pfam" id="PF07724"/>
    </source>
</evidence>
<feature type="domain" description="ATPase AAA-type core" evidence="3">
    <location>
        <begin position="4"/>
        <end position="73"/>
    </location>
</feature>
<dbReference type="PATRIC" id="fig|1125712.3.peg.1401"/>
<evidence type="ECO:0000256" key="1">
    <source>
        <dbReference type="ARBA" id="ARBA00022741"/>
    </source>
</evidence>
<dbReference type="eggNOG" id="COG0542">
    <property type="taxonomic scope" value="Bacteria"/>
</dbReference>
<dbReference type="InterPro" id="IPR003959">
    <property type="entry name" value="ATPase_AAA_core"/>
</dbReference>
<dbReference type="SUPFAM" id="SSF52540">
    <property type="entry name" value="P-loop containing nucleoside triphosphate hydrolases"/>
    <property type="match status" value="1"/>
</dbReference>
<keyword evidence="5" id="KW-1185">Reference proteome</keyword>
<evidence type="ECO:0000313" key="4">
    <source>
        <dbReference type="EMBL" id="ERL08108.1"/>
    </source>
</evidence>
<evidence type="ECO:0000313" key="5">
    <source>
        <dbReference type="Proteomes" id="UP000016638"/>
    </source>
</evidence>
<accession>U2TPR7</accession>
<evidence type="ECO:0000256" key="2">
    <source>
        <dbReference type="ARBA" id="ARBA00022840"/>
    </source>
</evidence>
<dbReference type="EMBL" id="AWEZ01000046">
    <property type="protein sequence ID" value="ERL08108.1"/>
    <property type="molecule type" value="Genomic_DNA"/>
</dbReference>
<dbReference type="GO" id="GO:0005737">
    <property type="term" value="C:cytoplasm"/>
    <property type="evidence" value="ECO:0007669"/>
    <property type="project" value="TreeGrafter"/>
</dbReference>
<keyword evidence="1" id="KW-0547">Nucleotide-binding</keyword>
<protein>
    <submittedName>
        <fullName evidence="4">ATPase, AAA domain protein</fullName>
    </submittedName>
</protein>
<dbReference type="OrthoDB" id="9783370at2"/>
<keyword evidence="2" id="KW-0067">ATP-binding</keyword>
<proteinExistence type="predicted"/>
<dbReference type="STRING" id="1125712.HMPREF1316_2508"/>
<dbReference type="GO" id="GO:0016887">
    <property type="term" value="F:ATP hydrolysis activity"/>
    <property type="evidence" value="ECO:0007669"/>
    <property type="project" value="InterPro"/>
</dbReference>
<sequence length="166" mass="18650">MGSEEGELSRKIDSSDAGVLLVDEFEKAEPAVWNFFLDLLETGTFTDSQGAEHNLQGFTIVFTTNCPRDKLSGTFPAELLSRFSLMAHFSHLSTEDKKLFIERYVSGIYERSLSLPPKNVPRLPKDIVDRALSEIDVRTIDNIRILKNVVRSWIGDLAETSREDAG</sequence>
<dbReference type="InterPro" id="IPR050130">
    <property type="entry name" value="ClpA_ClpB"/>
</dbReference>
<dbReference type="GO" id="GO:0034605">
    <property type="term" value="P:cellular response to heat"/>
    <property type="evidence" value="ECO:0007669"/>
    <property type="project" value="TreeGrafter"/>
</dbReference>
<comment type="caution">
    <text evidence="4">The sequence shown here is derived from an EMBL/GenBank/DDBJ whole genome shotgun (WGS) entry which is preliminary data.</text>
</comment>
<organism evidence="4 5">
    <name type="scientific">Olsenella profusa F0195</name>
    <dbReference type="NCBI Taxonomy" id="1125712"/>
    <lineage>
        <taxon>Bacteria</taxon>
        <taxon>Bacillati</taxon>
        <taxon>Actinomycetota</taxon>
        <taxon>Coriobacteriia</taxon>
        <taxon>Coriobacteriales</taxon>
        <taxon>Atopobiaceae</taxon>
        <taxon>Olsenella</taxon>
    </lineage>
</organism>
<reference evidence="4 5" key="1">
    <citation type="submission" date="2013-08" db="EMBL/GenBank/DDBJ databases">
        <authorList>
            <person name="Durkin A.S."/>
            <person name="Haft D.R."/>
            <person name="McCorrison J."/>
            <person name="Torralba M."/>
            <person name="Gillis M."/>
            <person name="Haft D.H."/>
            <person name="Methe B."/>
            <person name="Sutton G."/>
            <person name="Nelson K.E."/>
        </authorList>
    </citation>
    <scope>NUCLEOTIDE SEQUENCE [LARGE SCALE GENOMIC DNA]</scope>
    <source>
        <strain evidence="4 5">F0195</strain>
    </source>
</reference>
<dbReference type="Gene3D" id="3.40.50.300">
    <property type="entry name" value="P-loop containing nucleotide triphosphate hydrolases"/>
    <property type="match status" value="1"/>
</dbReference>
<name>U2TPR7_9ACTN</name>
<dbReference type="AlphaFoldDB" id="U2TPR7"/>
<dbReference type="Proteomes" id="UP000016638">
    <property type="component" value="Unassembled WGS sequence"/>
</dbReference>
<dbReference type="PANTHER" id="PTHR11638:SF18">
    <property type="entry name" value="HEAT SHOCK PROTEIN 104"/>
    <property type="match status" value="1"/>
</dbReference>
<dbReference type="InterPro" id="IPR027417">
    <property type="entry name" value="P-loop_NTPase"/>
</dbReference>
<dbReference type="Pfam" id="PF07724">
    <property type="entry name" value="AAA_2"/>
    <property type="match status" value="1"/>
</dbReference>
<dbReference type="PANTHER" id="PTHR11638">
    <property type="entry name" value="ATP-DEPENDENT CLP PROTEASE"/>
    <property type="match status" value="1"/>
</dbReference>
<gene>
    <name evidence="4" type="ORF">HMPREF1316_2508</name>
</gene>
<dbReference type="GO" id="GO:0005524">
    <property type="term" value="F:ATP binding"/>
    <property type="evidence" value="ECO:0007669"/>
    <property type="project" value="UniProtKB-KW"/>
</dbReference>